<evidence type="ECO:0000313" key="2">
    <source>
        <dbReference type="Proteomes" id="UP000294848"/>
    </source>
</evidence>
<comment type="caution">
    <text evidence="1">The sequence shown here is derived from an EMBL/GenBank/DDBJ whole genome shotgun (WGS) entry which is preliminary data.</text>
</comment>
<protein>
    <submittedName>
        <fullName evidence="1">Uncharacterized protein</fullName>
    </submittedName>
</protein>
<dbReference type="RefSeq" id="WP_133467079.1">
    <property type="nucleotide sequence ID" value="NZ_SNWI01000023.1"/>
</dbReference>
<organism evidence="1 2">
    <name type="scientific">Sunxiuqinia elliptica</name>
    <dbReference type="NCBI Taxonomy" id="655355"/>
    <lineage>
        <taxon>Bacteria</taxon>
        <taxon>Pseudomonadati</taxon>
        <taxon>Bacteroidota</taxon>
        <taxon>Bacteroidia</taxon>
        <taxon>Marinilabiliales</taxon>
        <taxon>Prolixibacteraceae</taxon>
        <taxon>Sunxiuqinia</taxon>
    </lineage>
</organism>
<dbReference type="Proteomes" id="UP000294848">
    <property type="component" value="Unassembled WGS sequence"/>
</dbReference>
<dbReference type="EMBL" id="SNWI01000023">
    <property type="protein sequence ID" value="TDN95371.1"/>
    <property type="molecule type" value="Genomic_DNA"/>
</dbReference>
<dbReference type="AlphaFoldDB" id="A0A4R6GJX1"/>
<reference evidence="1 2" key="1">
    <citation type="submission" date="2019-03" db="EMBL/GenBank/DDBJ databases">
        <title>Freshwater and sediment microbial communities from various areas in North America, analyzing microbe dynamics in response to fracking.</title>
        <authorList>
            <person name="Lamendella R."/>
        </authorList>
    </citation>
    <scope>NUCLEOTIDE SEQUENCE [LARGE SCALE GENOMIC DNA]</scope>
    <source>
        <strain evidence="1 2">114D</strain>
    </source>
</reference>
<name>A0A4R6GJX1_9BACT</name>
<feature type="non-terminal residue" evidence="1">
    <location>
        <position position="334"/>
    </location>
</feature>
<gene>
    <name evidence="1" type="ORF">DET52_1231</name>
</gene>
<accession>A0A4R6GJX1</accession>
<sequence>MIRKNKIELVDKYLSGELTGQELSEFKAELAFSSELQEEVRLQEQIQEAIQEKDIQNLRDKLKNISMEQASSQDVEMNSDEQEFSFELSEELSSFKEFSQPVSINDLISMSQSLPKIHLAQHNIASKENIHHFYKEQQQESVSANEENELTPMDEAIFRDVQDALQEKDIQDLRANLQQIAASIPAHQRSVQEIEQFNDKELDEIQLADFEQELLLSKDLARDVDLFKKIDEAAAENDVMDLRASLQSIQQTEASTSRKFEEIDQYLNDELDENSKEVFETELGSNPDLAAELDLYADIDKAIQETEVMELRAKLGNIIQQVNREEKKKRSFAA</sequence>
<proteinExistence type="predicted"/>
<evidence type="ECO:0000313" key="1">
    <source>
        <dbReference type="EMBL" id="TDN95371.1"/>
    </source>
</evidence>